<dbReference type="VEuPathDB" id="TrichDB:TVAGG3_0838730"/>
<dbReference type="eggNOG" id="ENOG502S91P">
    <property type="taxonomic scope" value="Eukaryota"/>
</dbReference>
<feature type="compositionally biased region" description="Basic and acidic residues" evidence="1">
    <location>
        <begin position="77"/>
        <end position="96"/>
    </location>
</feature>
<dbReference type="EMBL" id="DS114749">
    <property type="protein sequence ID" value="EAX86059.1"/>
    <property type="molecule type" value="Genomic_DNA"/>
</dbReference>
<gene>
    <name evidence="2" type="ORF">TVAG_252080</name>
</gene>
<dbReference type="OrthoDB" id="10248735at2759"/>
<dbReference type="RefSeq" id="XP_001298989.1">
    <property type="nucleotide sequence ID" value="XM_001298988.1"/>
</dbReference>
<dbReference type="PANTHER" id="PTHR38130:SF1">
    <property type="entry name" value="EF-HAND DOMAIN-CONTAINING PROTEIN"/>
    <property type="match status" value="1"/>
</dbReference>
<dbReference type="Proteomes" id="UP000001542">
    <property type="component" value="Unassembled WGS sequence"/>
</dbReference>
<keyword evidence="3" id="KW-1185">Reference proteome</keyword>
<sequence>MARRYTHDKNKSQIVFDFTGGESEMHSMTMQTIPKAKNIVRSEGQNFSLRTDDIKGAQPSPPKKKSSFDFYNPDDIDGSKSKPNVDKTKQPKDIMSVKDIQGATPSIQRSLPHSNRHSNPQNPVYDLPSYKEEPIPVPKFIRDNINYDDIPGVHPKSYKTDKPPKDTLKVDDIPGAAPKHLVGKYIDHHEMDVSDINNDGVFKTRRQTNPLFPDYYYDGQTYPRDFGIQKSNYKTRNKDTDFSLKTSDIPGACADSSAEAIRNFKAPLPPSEQDEYGKPVALLNLPSMKKAEKELERRRAIEEYHGETIRRFENRHLLVMNQSADPAQAALKNQRQNRSKAPVTFQVTDADL</sequence>
<feature type="compositionally biased region" description="Polar residues" evidence="1">
    <location>
        <begin position="103"/>
        <end position="122"/>
    </location>
</feature>
<dbReference type="AlphaFoldDB" id="A2G9V8"/>
<feature type="region of interest" description="Disordered" evidence="1">
    <location>
        <begin position="152"/>
        <end position="174"/>
    </location>
</feature>
<evidence type="ECO:0000313" key="3">
    <source>
        <dbReference type="Proteomes" id="UP000001542"/>
    </source>
</evidence>
<proteinExistence type="predicted"/>
<reference evidence="2" key="2">
    <citation type="journal article" date="2007" name="Science">
        <title>Draft genome sequence of the sexually transmitted pathogen Trichomonas vaginalis.</title>
        <authorList>
            <person name="Carlton J.M."/>
            <person name="Hirt R.P."/>
            <person name="Silva J.C."/>
            <person name="Delcher A.L."/>
            <person name="Schatz M."/>
            <person name="Zhao Q."/>
            <person name="Wortman J.R."/>
            <person name="Bidwell S.L."/>
            <person name="Alsmark U.C.M."/>
            <person name="Besteiro S."/>
            <person name="Sicheritz-Ponten T."/>
            <person name="Noel C.J."/>
            <person name="Dacks J.B."/>
            <person name="Foster P.G."/>
            <person name="Simillion C."/>
            <person name="Van de Peer Y."/>
            <person name="Miranda-Saavedra D."/>
            <person name="Barton G.J."/>
            <person name="Westrop G.D."/>
            <person name="Mueller S."/>
            <person name="Dessi D."/>
            <person name="Fiori P.L."/>
            <person name="Ren Q."/>
            <person name="Paulsen I."/>
            <person name="Zhang H."/>
            <person name="Bastida-Corcuera F.D."/>
            <person name="Simoes-Barbosa A."/>
            <person name="Brown M.T."/>
            <person name="Hayes R.D."/>
            <person name="Mukherjee M."/>
            <person name="Okumura C.Y."/>
            <person name="Schneider R."/>
            <person name="Smith A.J."/>
            <person name="Vanacova S."/>
            <person name="Villalvazo M."/>
            <person name="Haas B.J."/>
            <person name="Pertea M."/>
            <person name="Feldblyum T.V."/>
            <person name="Utterback T.R."/>
            <person name="Shu C.L."/>
            <person name="Osoegawa K."/>
            <person name="de Jong P.J."/>
            <person name="Hrdy I."/>
            <person name="Horvathova L."/>
            <person name="Zubacova Z."/>
            <person name="Dolezal P."/>
            <person name="Malik S.B."/>
            <person name="Logsdon J.M. Jr."/>
            <person name="Henze K."/>
            <person name="Gupta A."/>
            <person name="Wang C.C."/>
            <person name="Dunne R.L."/>
            <person name="Upcroft J.A."/>
            <person name="Upcroft P."/>
            <person name="White O."/>
            <person name="Salzberg S.L."/>
            <person name="Tang P."/>
            <person name="Chiu C.-H."/>
            <person name="Lee Y.-S."/>
            <person name="Embley T.M."/>
            <person name="Coombs G.H."/>
            <person name="Mottram J.C."/>
            <person name="Tachezy J."/>
            <person name="Fraser-Liggett C.M."/>
            <person name="Johnson P.J."/>
        </authorList>
    </citation>
    <scope>NUCLEOTIDE SEQUENCE [LARGE SCALE GENOMIC DNA]</scope>
    <source>
        <strain evidence="2">G3</strain>
    </source>
</reference>
<dbReference type="KEGG" id="tva:4743702"/>
<dbReference type="PANTHER" id="PTHR38130">
    <property type="entry name" value="EF-HAND DOMAIN-CONTAINING PROTEIN"/>
    <property type="match status" value="1"/>
</dbReference>
<reference evidence="2" key="1">
    <citation type="submission" date="2006-10" db="EMBL/GenBank/DDBJ databases">
        <authorList>
            <person name="Amadeo P."/>
            <person name="Zhao Q."/>
            <person name="Wortman J."/>
            <person name="Fraser-Liggett C."/>
            <person name="Carlton J."/>
        </authorList>
    </citation>
    <scope>NUCLEOTIDE SEQUENCE</scope>
    <source>
        <strain evidence="2">G3</strain>
    </source>
</reference>
<dbReference type="InParanoid" id="A2G9V8"/>
<name>A2G9V8_TRIV3</name>
<dbReference type="VEuPathDB" id="TrichDB:TVAG_252080"/>
<feature type="region of interest" description="Disordered" evidence="1">
    <location>
        <begin position="36"/>
        <end position="130"/>
    </location>
</feature>
<organism evidence="2 3">
    <name type="scientific">Trichomonas vaginalis (strain ATCC PRA-98 / G3)</name>
    <dbReference type="NCBI Taxonomy" id="412133"/>
    <lineage>
        <taxon>Eukaryota</taxon>
        <taxon>Metamonada</taxon>
        <taxon>Parabasalia</taxon>
        <taxon>Trichomonadida</taxon>
        <taxon>Trichomonadidae</taxon>
        <taxon>Trichomonas</taxon>
    </lineage>
</organism>
<evidence type="ECO:0000256" key="1">
    <source>
        <dbReference type="SAM" id="MobiDB-lite"/>
    </source>
</evidence>
<feature type="region of interest" description="Disordered" evidence="1">
    <location>
        <begin position="332"/>
        <end position="352"/>
    </location>
</feature>
<evidence type="ECO:0000313" key="2">
    <source>
        <dbReference type="EMBL" id="EAX86059.1"/>
    </source>
</evidence>
<feature type="compositionally biased region" description="Basic and acidic residues" evidence="1">
    <location>
        <begin position="158"/>
        <end position="172"/>
    </location>
</feature>
<accession>A2G9V8</accession>
<protein>
    <submittedName>
        <fullName evidence="2">Uncharacterized protein</fullName>
    </submittedName>
</protein>